<feature type="transmembrane region" description="Helical" evidence="8">
    <location>
        <begin position="559"/>
        <end position="578"/>
    </location>
</feature>
<dbReference type="CDD" id="cd22265">
    <property type="entry name" value="UDM1_RNF168"/>
    <property type="match status" value="1"/>
</dbReference>
<dbReference type="InterPro" id="IPR057434">
    <property type="entry name" value="LMF1/2_N"/>
</dbReference>
<evidence type="ECO:0000256" key="7">
    <source>
        <dbReference type="SAM" id="MobiDB-lite"/>
    </source>
</evidence>
<feature type="transmembrane region" description="Helical" evidence="8">
    <location>
        <begin position="479"/>
        <end position="498"/>
    </location>
</feature>
<keyword evidence="5 8" id="KW-1133">Transmembrane helix</keyword>
<evidence type="ECO:0000259" key="9">
    <source>
        <dbReference type="Pfam" id="PF06762"/>
    </source>
</evidence>
<dbReference type="Pfam" id="PF25179">
    <property type="entry name" value="LMF1_C"/>
    <property type="match status" value="1"/>
</dbReference>
<feature type="compositionally biased region" description="Basic and acidic residues" evidence="7">
    <location>
        <begin position="849"/>
        <end position="974"/>
    </location>
</feature>
<dbReference type="Pfam" id="PF06762">
    <property type="entry name" value="LMF1"/>
    <property type="match status" value="1"/>
</dbReference>
<evidence type="ECO:0000256" key="3">
    <source>
        <dbReference type="ARBA" id="ARBA00022692"/>
    </source>
</evidence>
<keyword evidence="6 8" id="KW-0472">Membrane</keyword>
<feature type="transmembrane region" description="Helical" evidence="8">
    <location>
        <begin position="504"/>
        <end position="524"/>
    </location>
</feature>
<dbReference type="PANTHER" id="PTHR14463:SF10">
    <property type="entry name" value="LIPASE MATURATION FACTOR 1"/>
    <property type="match status" value="1"/>
</dbReference>
<accession>A0A086JXJ1</accession>
<dbReference type="GO" id="GO:0051604">
    <property type="term" value="P:protein maturation"/>
    <property type="evidence" value="ECO:0007669"/>
    <property type="project" value="InterPro"/>
</dbReference>
<evidence type="ECO:0000313" key="11">
    <source>
        <dbReference type="EMBL" id="KFG36859.1"/>
    </source>
</evidence>
<evidence type="ECO:0000256" key="6">
    <source>
        <dbReference type="ARBA" id="ARBA00023136"/>
    </source>
</evidence>
<dbReference type="AlphaFoldDB" id="A0A086JXJ1"/>
<feature type="region of interest" description="Disordered" evidence="7">
    <location>
        <begin position="849"/>
        <end position="989"/>
    </location>
</feature>
<keyword evidence="4" id="KW-0256">Endoplasmic reticulum</keyword>
<evidence type="ECO:0000256" key="4">
    <source>
        <dbReference type="ARBA" id="ARBA00022824"/>
    </source>
</evidence>
<comment type="subcellular location">
    <subcellularLocation>
        <location evidence="1">Endoplasmic reticulum membrane</location>
        <topology evidence="1">Multi-pass membrane protein</topology>
    </subcellularLocation>
</comment>
<feature type="domain" description="Lipase maturation factor 1/2 N-terminal" evidence="9">
    <location>
        <begin position="197"/>
        <end position="358"/>
    </location>
</feature>
<sequence>MKPPRETSRGGMEGKVGFGASIRDRWFFQNFSDGLSNGEKSWWRRSVVHFLQMADPTWSCRETRRALEPGMLEKMKSTYWLTRIVFIRALSFVYFVAFLVAFNQAQGLIGSDGILPAQTHADSIREVLAEEDTWTKIKAFPSLFLFLPANDFWIHCLPFLGILVSLVTGVLGGSNGFVMLFLWILYQSVNSIGQEWYAFGWESELLEIGFLSIWLCPFWSFSRLPASWPTPKICVWGNRWLLFRLMLGAGLIKLRNDNLWTDLTALDYHYETMPIPNPFSWYMHNQSHTAHAFQVIVNHVVECVFPFLLLIPFRQCRLVGGVTQILFQGAIIFSGNFSFLNHLSILPALMTLDDNFVSCLFPSKTLERLQPLLQGCLGAWSLPKHQAWPVDSCSEHTNEHQGVGSVKDPEAAALLNDGGSQLEWSVDTDDDSNQASARTCCCWYSPRILQFFRSIPRTIFPSRARNRMKRDMEESWKSMLLELVVSIGVLVLMAVATSSESPSLLSVLAIIFLCLALATSSHFYTKTATSNVFTELVLLVVSLWSAVSLYKYGPLPSCLWLTIVLFTILLAFSYKTISNAVLVYKIHVELLLLLLIISLSVPVVANLLSPNQLMNASMANPFDILNTYGAFGTVTTERWELIVQGTDDPTPDENSTWINYEFKCKPGDVNRRPCLISPYHYRLDWLMWFVPMDIPEIVGVRHPWFPRFLGKLLQNSPSVTGLLADNPFKNKDPPTAVRVLKTLYRFTKRPFWGSGPWWEIVPNTTSVFVAPGDVPDADQHLEQMIVLKRVQEQKAQEELLRKELKEEQRKARERAEAEKMVAEEERKKLLEQRTQEELETKRRIQEEKELREKQAEEMRKQEEEQRKKQEAEEKARAAAEEARKRKEVEIARAQEEQEAERQREAAEEEKRKKEAQRTAEEEAAKLRKEEARKRDEEAAKLAEQRESLRRKEQKEKQAMLAKKRAEAAEKEQERNSQLSDQSRASADGGVPLRAAALFNRKKAAIFRLNQ</sequence>
<evidence type="ECO:0000256" key="8">
    <source>
        <dbReference type="SAM" id="Phobius"/>
    </source>
</evidence>
<evidence type="ECO:0000256" key="5">
    <source>
        <dbReference type="ARBA" id="ARBA00022989"/>
    </source>
</evidence>
<keyword evidence="3 8" id="KW-0812">Transmembrane</keyword>
<dbReference type="OrthoDB" id="434126at2759"/>
<dbReference type="GO" id="GO:0005789">
    <property type="term" value="C:endoplasmic reticulum membrane"/>
    <property type="evidence" value="ECO:0007669"/>
    <property type="project" value="UniProtKB-SubCell"/>
</dbReference>
<protein>
    <submittedName>
        <fullName evidence="11">Putative rhoptry protein</fullName>
    </submittedName>
</protein>
<proteinExistence type="inferred from homology"/>
<evidence type="ECO:0000259" key="10">
    <source>
        <dbReference type="Pfam" id="PF25179"/>
    </source>
</evidence>
<dbReference type="VEuPathDB" id="ToxoDB:TGDOM2_315210"/>
<name>A0A086JXJ1_TOXGO</name>
<dbReference type="InterPro" id="IPR057433">
    <property type="entry name" value="LMF1/2_C"/>
</dbReference>
<feature type="transmembrane region" description="Helical" evidence="8">
    <location>
        <begin position="152"/>
        <end position="185"/>
    </location>
</feature>
<evidence type="ECO:0000256" key="2">
    <source>
        <dbReference type="ARBA" id="ARBA00005512"/>
    </source>
</evidence>
<reference evidence="11 12" key="1">
    <citation type="submission" date="2014-02" db="EMBL/GenBank/DDBJ databases">
        <authorList>
            <person name="Sibley D."/>
            <person name="Venepally P."/>
            <person name="Karamycheva S."/>
            <person name="Hadjithomas M."/>
            <person name="Khan A."/>
            <person name="Brunk B."/>
            <person name="Roos D."/>
            <person name="Caler E."/>
            <person name="Lorenzi H."/>
        </authorList>
    </citation>
    <scope>NUCLEOTIDE SEQUENCE [LARGE SCALE GENOMIC DNA]</scope>
    <source>
        <strain evidence="11 12">GAB2-2007-GAL-DOM2</strain>
    </source>
</reference>
<feature type="transmembrane region" description="Helical" evidence="8">
    <location>
        <begin position="590"/>
        <end position="608"/>
    </location>
</feature>
<feature type="compositionally biased region" description="Polar residues" evidence="7">
    <location>
        <begin position="975"/>
        <end position="984"/>
    </location>
</feature>
<comment type="similarity">
    <text evidence="2">Belongs to the lipase maturation factor family.</text>
</comment>
<evidence type="ECO:0000256" key="1">
    <source>
        <dbReference type="ARBA" id="ARBA00004477"/>
    </source>
</evidence>
<dbReference type="EMBL" id="AHZU02001064">
    <property type="protein sequence ID" value="KFG36859.1"/>
    <property type="molecule type" value="Genomic_DNA"/>
</dbReference>
<evidence type="ECO:0000313" key="12">
    <source>
        <dbReference type="Proteomes" id="UP000028837"/>
    </source>
</evidence>
<dbReference type="Proteomes" id="UP000028837">
    <property type="component" value="Unassembled WGS sequence"/>
</dbReference>
<feature type="transmembrane region" description="Helical" evidence="8">
    <location>
        <begin position="536"/>
        <end position="553"/>
    </location>
</feature>
<feature type="domain" description="Lipase maturation factor 1/2 C-terminal" evidence="10">
    <location>
        <begin position="624"/>
        <end position="759"/>
    </location>
</feature>
<dbReference type="InterPro" id="IPR009613">
    <property type="entry name" value="LMF"/>
</dbReference>
<dbReference type="PANTHER" id="PTHR14463">
    <property type="entry name" value="LIPASE MATURATION FACTOR"/>
    <property type="match status" value="1"/>
</dbReference>
<gene>
    <name evidence="11" type="ORF">TGDOM2_315210</name>
</gene>
<organism evidence="11 12">
    <name type="scientific">Toxoplasma gondii GAB2-2007-GAL-DOM2</name>
    <dbReference type="NCBI Taxonomy" id="1130820"/>
    <lineage>
        <taxon>Eukaryota</taxon>
        <taxon>Sar</taxon>
        <taxon>Alveolata</taxon>
        <taxon>Apicomplexa</taxon>
        <taxon>Conoidasida</taxon>
        <taxon>Coccidia</taxon>
        <taxon>Eucoccidiorida</taxon>
        <taxon>Eimeriorina</taxon>
        <taxon>Sarcocystidae</taxon>
        <taxon>Toxoplasma</taxon>
    </lineage>
</organism>
<comment type="caution">
    <text evidence="11">The sequence shown here is derived from an EMBL/GenBank/DDBJ whole genome shotgun (WGS) entry which is preliminary data.</text>
</comment>
<feature type="transmembrane region" description="Helical" evidence="8">
    <location>
        <begin position="80"/>
        <end position="102"/>
    </location>
</feature>